<keyword evidence="2" id="KW-1185">Reference proteome</keyword>
<feature type="non-terminal residue" evidence="1">
    <location>
        <position position="1"/>
    </location>
</feature>
<dbReference type="Proteomes" id="UP000654075">
    <property type="component" value="Unassembled WGS sequence"/>
</dbReference>
<protein>
    <submittedName>
        <fullName evidence="1">Uncharacterized protein</fullName>
    </submittedName>
</protein>
<dbReference type="AlphaFoldDB" id="A0A813F066"/>
<reference evidence="1" key="1">
    <citation type="submission" date="2021-02" db="EMBL/GenBank/DDBJ databases">
        <authorList>
            <person name="Dougan E. K."/>
            <person name="Rhodes N."/>
            <person name="Thang M."/>
            <person name="Chan C."/>
        </authorList>
    </citation>
    <scope>NUCLEOTIDE SEQUENCE</scope>
</reference>
<comment type="caution">
    <text evidence="1">The sequence shown here is derived from an EMBL/GenBank/DDBJ whole genome shotgun (WGS) entry which is preliminary data.</text>
</comment>
<gene>
    <name evidence="1" type="ORF">PGLA1383_LOCUS24856</name>
</gene>
<evidence type="ECO:0000313" key="2">
    <source>
        <dbReference type="Proteomes" id="UP000654075"/>
    </source>
</evidence>
<evidence type="ECO:0000313" key="1">
    <source>
        <dbReference type="EMBL" id="CAE8606899.1"/>
    </source>
</evidence>
<accession>A0A813F066</accession>
<proteinExistence type="predicted"/>
<dbReference type="EMBL" id="CAJNNV010020026">
    <property type="protein sequence ID" value="CAE8606899.1"/>
    <property type="molecule type" value="Genomic_DNA"/>
</dbReference>
<organism evidence="1 2">
    <name type="scientific">Polarella glacialis</name>
    <name type="common">Dinoflagellate</name>
    <dbReference type="NCBI Taxonomy" id="89957"/>
    <lineage>
        <taxon>Eukaryota</taxon>
        <taxon>Sar</taxon>
        <taxon>Alveolata</taxon>
        <taxon>Dinophyceae</taxon>
        <taxon>Suessiales</taxon>
        <taxon>Suessiaceae</taxon>
        <taxon>Polarella</taxon>
    </lineage>
</organism>
<name>A0A813F066_POLGL</name>
<sequence length="68" mass="7307">LAHDATSASSSKHGVFLRSFFELCSDGGRQGGRLRVDGGRRSICEKAKRRLRPSVCSVLQFRAGAGAE</sequence>